<feature type="non-terminal residue" evidence="2">
    <location>
        <position position="1"/>
    </location>
</feature>
<feature type="compositionally biased region" description="Basic residues" evidence="1">
    <location>
        <begin position="30"/>
        <end position="55"/>
    </location>
</feature>
<protein>
    <submittedName>
        <fullName evidence="2">CBS domain protein sometimes clustered with YjeE</fullName>
    </submittedName>
</protein>
<feature type="compositionally biased region" description="Basic residues" evidence="1">
    <location>
        <begin position="114"/>
        <end position="124"/>
    </location>
</feature>
<dbReference type="EMBL" id="CADCVH010000073">
    <property type="protein sequence ID" value="CAA9460426.1"/>
    <property type="molecule type" value="Genomic_DNA"/>
</dbReference>
<feature type="compositionally biased region" description="Basic residues" evidence="1">
    <location>
        <begin position="133"/>
        <end position="146"/>
    </location>
</feature>
<feature type="compositionally biased region" description="Gly residues" evidence="1">
    <location>
        <begin position="1"/>
        <end position="10"/>
    </location>
</feature>
<feature type="non-terminal residue" evidence="2">
    <location>
        <position position="159"/>
    </location>
</feature>
<sequence length="159" mass="17840">GTAGHTGAKGLGHSARGMAHPRAGRDRGGRHQGLRRVRHLGHARRGGRQARRHRDRGGSDLPRRGHQVPRLSGHPGRHDPARQLGRVPPGGAEERRRHGGPGDDEGRQDYLPGRHPRRSRHHHGREQGQDPARHRRRHPPRRRHPHGHPDPPRPQPPPV</sequence>
<feature type="region of interest" description="Disordered" evidence="1">
    <location>
        <begin position="1"/>
        <end position="159"/>
    </location>
</feature>
<evidence type="ECO:0000313" key="2">
    <source>
        <dbReference type="EMBL" id="CAA9460426.1"/>
    </source>
</evidence>
<dbReference type="AlphaFoldDB" id="A0A6J4R549"/>
<organism evidence="2">
    <name type="scientific">uncultured Rubrobacteraceae bacterium</name>
    <dbReference type="NCBI Taxonomy" id="349277"/>
    <lineage>
        <taxon>Bacteria</taxon>
        <taxon>Bacillati</taxon>
        <taxon>Actinomycetota</taxon>
        <taxon>Rubrobacteria</taxon>
        <taxon>Rubrobacterales</taxon>
        <taxon>Rubrobacteraceae</taxon>
        <taxon>environmental samples</taxon>
    </lineage>
</organism>
<gene>
    <name evidence="2" type="ORF">AVDCRST_MAG02-2186</name>
</gene>
<feature type="compositionally biased region" description="Basic and acidic residues" evidence="1">
    <location>
        <begin position="92"/>
        <end position="108"/>
    </location>
</feature>
<name>A0A6J4R549_9ACTN</name>
<reference evidence="2" key="1">
    <citation type="submission" date="2020-02" db="EMBL/GenBank/DDBJ databases">
        <authorList>
            <person name="Meier V. D."/>
        </authorList>
    </citation>
    <scope>NUCLEOTIDE SEQUENCE</scope>
    <source>
        <strain evidence="2">AVDCRST_MAG02</strain>
    </source>
</reference>
<evidence type="ECO:0000256" key="1">
    <source>
        <dbReference type="SAM" id="MobiDB-lite"/>
    </source>
</evidence>
<proteinExistence type="predicted"/>
<accession>A0A6J4R549</accession>